<feature type="transmembrane region" description="Helical" evidence="2">
    <location>
        <begin position="290"/>
        <end position="313"/>
    </location>
</feature>
<dbReference type="EMBL" id="CP060636">
    <property type="protein sequence ID" value="QNM13181.1"/>
    <property type="molecule type" value="Genomic_DNA"/>
</dbReference>
<keyword evidence="4" id="KW-1185">Reference proteome</keyword>
<keyword evidence="2" id="KW-0472">Membrane</keyword>
<feature type="transmembrane region" description="Helical" evidence="2">
    <location>
        <begin position="431"/>
        <end position="452"/>
    </location>
</feature>
<evidence type="ECO:0000313" key="3">
    <source>
        <dbReference type="EMBL" id="QNM13181.1"/>
    </source>
</evidence>
<dbReference type="RefSeq" id="WP_117454998.1">
    <property type="nucleotide sequence ID" value="NZ_CP060636.1"/>
</dbReference>
<keyword evidence="1" id="KW-0175">Coiled coil</keyword>
<dbReference type="AlphaFoldDB" id="A0A7G9GQU9"/>
<feature type="transmembrane region" description="Helical" evidence="2">
    <location>
        <begin position="381"/>
        <end position="398"/>
    </location>
</feature>
<sequence>MIYYELKKFLGSLRNIKFLAFLLILLIASDVYTIYHHPINPSVYKTIHQEIQTMSKEEAKSYLQEKIDAYEFQSNYIFNIDSEQFLNTYTEKYGEAWIKEQILKQNDDTLSHHDDFVYQQIMNEMTVLEDYQNYRSSIEKQYEEHAKISIFAQDTETEKKISKKVYDQYHKLNVKELSLQPELVLSQLYSFELRNIISVVLIFYLVFTMIYQEKETGVLQYSQSMRKGKRQQVITKFISQMIILMACYIVFYLFDYMIYSFAYGFIDLMAPIQSFSFFSTCPYAWNTITFMLMSVLATLLAFTAISSIMNVFAYYWNQLSAFLISILCFIGITALLIWGIRNQNGLISNLNYLNILFYMHPEKIFSQYNFVNLNVTAFREYDTLLLLLLVSIICIWLSRKNIKRTAIRKTQAKRTYQHSLHSFMYYEMKKILIIQKALLIGMISVLGFIIMMQNQQSVSTANDYMYNSFVDTIGAYVSKEADEKIKQQEQYYQDLENQLMQEQNVNKQNLIAQKLMTQQGFERYKKAYDKRKEDATGRKILKEDRYRLLYETTNLSKFMITFYLISFLYILPTCFYYERKTHMLTIQNTTRGKYQTFYYKVIALSTILIYTHCDFLYTFNMFIYKSRIVIPRFKSYGKYTMFRSVL</sequence>
<dbReference type="KEGG" id="ehn:H9Q80_04310"/>
<keyword evidence="2" id="KW-1133">Transmembrane helix</keyword>
<gene>
    <name evidence="3" type="ORF">H9Q80_04310</name>
</gene>
<feature type="transmembrane region" description="Helical" evidence="2">
    <location>
        <begin position="233"/>
        <end position="254"/>
    </location>
</feature>
<dbReference type="Proteomes" id="UP000515856">
    <property type="component" value="Chromosome"/>
</dbReference>
<feature type="transmembrane region" description="Helical" evidence="2">
    <location>
        <begin position="193"/>
        <end position="212"/>
    </location>
</feature>
<protein>
    <submittedName>
        <fullName evidence="3">Uncharacterized protein</fullName>
    </submittedName>
</protein>
<evidence type="ECO:0000313" key="4">
    <source>
        <dbReference type="Proteomes" id="UP000515856"/>
    </source>
</evidence>
<feature type="transmembrane region" description="Helical" evidence="2">
    <location>
        <begin position="558"/>
        <end position="577"/>
    </location>
</feature>
<feature type="transmembrane region" description="Helical" evidence="2">
    <location>
        <begin position="597"/>
        <end position="617"/>
    </location>
</feature>
<feature type="coiled-coil region" evidence="1">
    <location>
        <begin position="478"/>
        <end position="505"/>
    </location>
</feature>
<proteinExistence type="predicted"/>
<feature type="transmembrane region" description="Helical" evidence="2">
    <location>
        <begin position="319"/>
        <end position="338"/>
    </location>
</feature>
<reference evidence="3 4" key="1">
    <citation type="submission" date="2020-08" db="EMBL/GenBank/DDBJ databases">
        <authorList>
            <person name="Liu C."/>
            <person name="Sun Q."/>
        </authorList>
    </citation>
    <scope>NUCLEOTIDE SEQUENCE [LARGE SCALE GENOMIC DNA]</scope>
    <source>
        <strain evidence="3 4">NSJ-61</strain>
    </source>
</reference>
<name>A0A7G9GQU9_9FIRM</name>
<evidence type="ECO:0000256" key="2">
    <source>
        <dbReference type="SAM" id="Phobius"/>
    </source>
</evidence>
<organism evidence="3 4">
    <name type="scientific">[Eubacterium] hominis</name>
    <dbReference type="NCBI Taxonomy" id="2764325"/>
    <lineage>
        <taxon>Bacteria</taxon>
        <taxon>Bacillati</taxon>
        <taxon>Bacillota</taxon>
        <taxon>Erysipelotrichia</taxon>
        <taxon>Erysipelotrichales</taxon>
        <taxon>Erysipelotrichaceae</taxon>
        <taxon>Amedibacillus</taxon>
    </lineage>
</organism>
<accession>A0A7G9GQU9</accession>
<keyword evidence="2" id="KW-0812">Transmembrane</keyword>
<evidence type="ECO:0000256" key="1">
    <source>
        <dbReference type="SAM" id="Coils"/>
    </source>
</evidence>